<evidence type="ECO:0000256" key="2">
    <source>
        <dbReference type="ARBA" id="ARBA00004609"/>
    </source>
</evidence>
<dbReference type="GeneID" id="3658183"/>
<dbReference type="InParanoid" id="Q583L5"/>
<dbReference type="EMBL" id="AC084397">
    <property type="protein sequence ID" value="AAX79083.1"/>
    <property type="molecule type" value="Genomic_DNA"/>
</dbReference>
<gene>
    <name evidence="10" type="primary">Tb06.1I18.270</name>
    <name evidence="9" type="ORF">Tb927.6.5450</name>
</gene>
<feature type="coiled-coil region" evidence="8">
    <location>
        <begin position="45"/>
        <end position="72"/>
    </location>
</feature>
<evidence type="ECO:0000256" key="1">
    <source>
        <dbReference type="ARBA" id="ARBA00002523"/>
    </source>
</evidence>
<dbReference type="SUPFAM" id="SSF118251">
    <property type="entry name" value="Variant surface glycoprotein MITAT 1.2, VSG 221, C-terminal domain"/>
    <property type="match status" value="1"/>
</dbReference>
<dbReference type="KEGG" id="tbr:Tb927.6.5450"/>
<dbReference type="EMBL" id="CP000069">
    <property type="protein sequence ID" value="AAZ12077.1"/>
    <property type="molecule type" value="Genomic_DNA"/>
</dbReference>
<dbReference type="AlphaFoldDB" id="Q583L5"/>
<dbReference type="VEuPathDB" id="TriTrypDB:Tb927.6.5450"/>
<dbReference type="PaxDb" id="5691-AAZ12077"/>
<dbReference type="GO" id="GO:0020033">
    <property type="term" value="P:antigenic variation"/>
    <property type="evidence" value="ECO:0000304"/>
    <property type="project" value="GeneDB"/>
</dbReference>
<keyword evidence="4" id="KW-0336">GPI-anchor</keyword>
<protein>
    <submittedName>
        <fullName evidence="9">Variant surface glycoprotein (VSG, atypical), putative</fullName>
    </submittedName>
</protein>
<dbReference type="GO" id="GO:0098552">
    <property type="term" value="C:side of membrane"/>
    <property type="evidence" value="ECO:0007669"/>
    <property type="project" value="UniProtKB-KW"/>
</dbReference>
<dbReference type="InterPro" id="IPR027446">
    <property type="entry name" value="VSG_C_dom_sf"/>
</dbReference>
<comment type="function">
    <text evidence="1">VSG forms a coat on the surface of the parasite. The trypanosome evades the immune response of the host by expressing a series of antigenically distinct VSGs from an estimated 1000 VSG genes.</text>
</comment>
<evidence type="ECO:0000313" key="9">
    <source>
        <dbReference type="EMBL" id="AAX79083.1"/>
    </source>
</evidence>
<dbReference type="SUPFAM" id="SSF58087">
    <property type="entry name" value="Variant surface glycoprotein (N-terminal domain)"/>
    <property type="match status" value="1"/>
</dbReference>
<dbReference type="GO" id="GO:0005886">
    <property type="term" value="C:plasma membrane"/>
    <property type="evidence" value="ECO:0007669"/>
    <property type="project" value="UniProtKB-SubCell"/>
</dbReference>
<reference evidence="10" key="2">
    <citation type="journal article" date="2005" name="Science">
        <title>Comparative genomics of trypanosomatid parasitic protozoa.</title>
        <authorList>
            <person name="El-Sayed N.M."/>
            <person name="Myler P.J."/>
            <person name="Blandin G."/>
            <person name="Berriman M."/>
            <person name="Crabtree J."/>
            <person name="Aggarwal G."/>
            <person name="Caler E."/>
            <person name="Renauld H."/>
            <person name="Worthey E.A."/>
            <person name="Hertz-Fowler C."/>
            <person name="Ghedin E."/>
            <person name="Peacock C."/>
            <person name="Bartholomeu D.C."/>
            <person name="Haas B.J."/>
            <person name="Tran A.N."/>
            <person name="Wortman J.R."/>
            <person name="Alsmark U.C."/>
            <person name="Angiuoli S."/>
            <person name="Anupama A."/>
            <person name="Badger J."/>
            <person name="Bringaud F."/>
            <person name="Cadag E."/>
            <person name="Carlton J.M."/>
            <person name="Cerqueira G.C."/>
            <person name="Creasy T."/>
            <person name="Delcher A.L."/>
            <person name="Djikeng A."/>
            <person name="Embley T.M."/>
            <person name="Hauser C."/>
            <person name="Ivens A.C."/>
            <person name="Kummerfeld S.K."/>
            <person name="Pereira-Leal J.B."/>
            <person name="Nilsson D."/>
            <person name="Peterson J."/>
            <person name="Salzberg S.L."/>
            <person name="Shallom J."/>
            <person name="Silva J.C."/>
            <person name="Sundaram J."/>
            <person name="Westenberger S."/>
            <person name="White O."/>
            <person name="Melville S.E."/>
            <person name="Donelson J.E."/>
            <person name="Andersson B."/>
            <person name="Stuart K.D."/>
            <person name="Hall N."/>
        </authorList>
    </citation>
    <scope>NUCLEOTIDE SEQUENCE</scope>
    <source>
        <strain evidence="10">927/4 GUTat10.1</strain>
    </source>
</reference>
<reference evidence="10 11" key="3">
    <citation type="journal article" date="2005" name="Science">
        <title>The genome of the African trypanosome Trypanosoma brucei.</title>
        <authorList>
            <person name="Berriman M."/>
            <person name="Ghedin E."/>
            <person name="Hertz-Fowler C."/>
            <person name="Blandin G."/>
            <person name="Renauld H."/>
            <person name="Bartholomeu D.C."/>
            <person name="Lennard N.J."/>
            <person name="Caler E."/>
            <person name="Hamlin N.E."/>
            <person name="Haas B."/>
            <person name="Bohme U."/>
            <person name="Hannick L."/>
            <person name="Aslett M.A."/>
            <person name="Shallom J."/>
            <person name="Marcello L."/>
            <person name="Hou L."/>
            <person name="Wickstead B."/>
            <person name="Alsmark U.C."/>
            <person name="Arrowsmith C."/>
            <person name="Atkin R.J."/>
            <person name="Barron A.J."/>
            <person name="Bringaud F."/>
            <person name="Brooks K."/>
            <person name="Carrington M."/>
            <person name="Cherevach I."/>
            <person name="Chillingworth T.J."/>
            <person name="Churcher C."/>
            <person name="Clark L.N."/>
            <person name="Corton C.H."/>
            <person name="Cronin A."/>
            <person name="Davies R.M."/>
            <person name="Doggett J."/>
            <person name="Djikeng A."/>
            <person name="Feldblyum T."/>
            <person name="Field M.C."/>
            <person name="Fraser A."/>
            <person name="Goodhead I."/>
            <person name="Hance Z."/>
            <person name="Harper D."/>
            <person name="Harris B.R."/>
            <person name="Hauser H."/>
            <person name="Hostetler J."/>
            <person name="Ivens A."/>
            <person name="Jagels K."/>
            <person name="Johnson D."/>
            <person name="Johnson J."/>
            <person name="Jones K."/>
            <person name="Kerhornou A.X."/>
            <person name="Koo H."/>
            <person name="Larke N."/>
            <person name="Landfear S."/>
            <person name="Larkin C."/>
            <person name="Leech V."/>
            <person name="Line A."/>
            <person name="Lord A."/>
            <person name="Macleod A."/>
            <person name="Mooney P.J."/>
            <person name="Moule S."/>
            <person name="Martin D.M."/>
            <person name="Morgan G.W."/>
            <person name="Mungall K."/>
            <person name="Norbertczak H."/>
            <person name="Ormond D."/>
            <person name="Pai G."/>
            <person name="Peacock C.S."/>
            <person name="Peterson J."/>
            <person name="Quail M.A."/>
            <person name="Rabbinowitsch E."/>
            <person name="Rajandream M.A."/>
            <person name="Reitter C."/>
            <person name="Salzberg S.L."/>
            <person name="Sanders M."/>
            <person name="Schobel S."/>
            <person name="Sharp S."/>
            <person name="Simmonds M."/>
            <person name="Simpson A.J."/>
            <person name="Tallon L."/>
            <person name="Turner C.M."/>
            <person name="Tait A."/>
            <person name="Tivey A.R."/>
            <person name="Van Aken S."/>
            <person name="Walker D."/>
            <person name="Wanless D."/>
            <person name="Wang S."/>
            <person name="White B."/>
            <person name="White O."/>
            <person name="Whitehead S."/>
            <person name="Woodward J."/>
            <person name="Wortman J."/>
            <person name="Adams M.D."/>
            <person name="Embley T.M."/>
            <person name="Gull K."/>
            <person name="Ullu E."/>
            <person name="Barry J.D."/>
            <person name="Fairlamb A.H."/>
            <person name="Opperdoes F."/>
            <person name="Barrell B.G."/>
            <person name="Donelson J.E."/>
            <person name="Hall N."/>
            <person name="Fraser C.M."/>
            <person name="Melville S.E."/>
            <person name="El-Sayed N.M."/>
        </authorList>
    </citation>
    <scope>NUCLEOTIDE SEQUENCE [LARGE SCALE GENOMIC DNA]</scope>
    <source>
        <strain evidence="10 11">927/4 GUTat10.1</strain>
    </source>
</reference>
<evidence type="ECO:0000256" key="5">
    <source>
        <dbReference type="ARBA" id="ARBA00023136"/>
    </source>
</evidence>
<reference evidence="9" key="1">
    <citation type="submission" date="2000-10" db="EMBL/GenBank/DDBJ databases">
        <authorList>
            <person name="El-Sayed N.M."/>
            <person name="Khalak H."/>
            <person name="Adams M.D."/>
        </authorList>
    </citation>
    <scope>NUCLEOTIDE SEQUENCE</scope>
    <source>
        <strain evidence="9">GUTat10.1</strain>
    </source>
</reference>
<evidence type="ECO:0000313" key="11">
    <source>
        <dbReference type="Proteomes" id="UP000008524"/>
    </source>
</evidence>
<keyword evidence="7" id="KW-0449">Lipoprotein</keyword>
<sequence length="490" mass="52441">MHHFQLQLPYVEILLMVATQPIATNKDSTTVKAACHEVAFNDKLAAAFKQKIDGLAAKKSQLLKEAEALDAAACLATDHKTKKATRMLASIGSSRAAATEANADAVKQLKASIETLKRRNAQLMAAIAFNTKGDLTISHDASAQKSDLIGGAGAKSCSVTITQPPKNEHGCQSSLVNDPAINDDVNNVQNLDSYQAIHDKAFQLTDIAADIGNKGDYGSATPATHNKKIACVDTGDRSNKLGSVAKGIILTNFARKADWNTPTKNTIKSKGDGTDCEDDQDSDKKAFVTAKAAGYAICNGRRQTVTEPETLSQLTMDALKEQKDVQEAAMLITAGPTAELPDTDKQKEAVVALVGEGKTTVHDKFLKDMEANKLDFKIGDKHVNKGIVSISGTEDYARAIGFCLGDQYRKEKAQKKVESVTAAAPENNKECKGETDEGKCNEKVGCEFKDGKCEAKVTETTGTNGKITNTTESNSFVINKAPILLEFLAL</sequence>
<accession>Q583L5</accession>
<evidence type="ECO:0000256" key="4">
    <source>
        <dbReference type="ARBA" id="ARBA00022622"/>
    </source>
</evidence>
<name>Q583L5_TRYB2</name>
<organism evidence="9 11">
    <name type="scientific">Trypanosoma brucei brucei (strain 927/4 GUTat10.1)</name>
    <dbReference type="NCBI Taxonomy" id="185431"/>
    <lineage>
        <taxon>Eukaryota</taxon>
        <taxon>Discoba</taxon>
        <taxon>Euglenozoa</taxon>
        <taxon>Kinetoplastea</taxon>
        <taxon>Metakinetoplastina</taxon>
        <taxon>Trypanosomatida</taxon>
        <taxon>Trypanosomatidae</taxon>
        <taxon>Trypanosoma</taxon>
    </lineage>
</organism>
<evidence type="ECO:0000256" key="7">
    <source>
        <dbReference type="ARBA" id="ARBA00023288"/>
    </source>
</evidence>
<keyword evidence="8" id="KW-0175">Coiled coil</keyword>
<dbReference type="Proteomes" id="UP000008524">
    <property type="component" value="Chromosome 6"/>
</dbReference>
<evidence type="ECO:0000256" key="6">
    <source>
        <dbReference type="ARBA" id="ARBA00023180"/>
    </source>
</evidence>
<evidence type="ECO:0000313" key="10">
    <source>
        <dbReference type="EMBL" id="AAZ12077.1"/>
    </source>
</evidence>
<reference evidence="10" key="5">
    <citation type="submission" date="2005-04" db="EMBL/GenBank/DDBJ databases">
        <title>Sequencing, closure, and annotation of Trypanosoma brucei chromosomes 2 through 8.</title>
        <authorList>
            <person name="Ghedin E."/>
            <person name="Blandin G."/>
            <person name="Bartholomeu D."/>
            <person name="Caler E."/>
            <person name="Haas B."/>
            <person name="Hannick L."/>
            <person name="Shallom J."/>
            <person name="Hou L."/>
            <person name="Djikeng A."/>
            <person name="Feldblyum T."/>
            <person name="Hostetler J."/>
            <person name="Johnson J."/>
            <person name="Jones K."/>
            <person name="Koo H.L."/>
            <person name="Larkin C."/>
            <person name="Pai G."/>
            <person name="Peterson J."/>
            <person name="Khalak H.G."/>
            <person name="Salzberg S."/>
            <person name="Simpson A.J."/>
            <person name="Tallon L."/>
            <person name="Van Aken S."/>
            <person name="Wanless D."/>
            <person name="White O."/>
            <person name="Wortman J."/>
            <person name="Fraser C.M."/>
            <person name="El-Sayed N.M.A."/>
        </authorList>
    </citation>
    <scope>NUCLEOTIDE SEQUENCE</scope>
    <source>
        <strain evidence="10">927/4 GUTat10.1</strain>
    </source>
</reference>
<proteinExistence type="predicted"/>
<comment type="subcellular location">
    <subcellularLocation>
        <location evidence="2">Cell membrane</location>
        <topology evidence="2">Lipid-anchor</topology>
        <topology evidence="2">GPI-anchor</topology>
    </subcellularLocation>
</comment>
<evidence type="ECO:0000256" key="8">
    <source>
        <dbReference type="SAM" id="Coils"/>
    </source>
</evidence>
<keyword evidence="11" id="KW-1185">Reference proteome</keyword>
<keyword evidence="5" id="KW-0472">Membrane</keyword>
<accession>D6XHA2</accession>
<keyword evidence="3" id="KW-1003">Cell membrane</keyword>
<keyword evidence="6" id="KW-0325">Glycoprotein</keyword>
<evidence type="ECO:0000256" key="3">
    <source>
        <dbReference type="ARBA" id="ARBA00022475"/>
    </source>
</evidence>
<dbReference type="RefSeq" id="XP_845636.1">
    <property type="nucleotide sequence ID" value="XM_840543.1"/>
</dbReference>
<reference evidence="9" key="4">
    <citation type="submission" date="2005-04" db="EMBL/GenBank/DDBJ databases">
        <title>.</title>
        <authorList>
            <person name="Ghedin E."/>
            <person name="Blandin G."/>
            <person name="Bartholomeu D."/>
            <person name="Caler E."/>
            <person name="Haas B."/>
            <person name="Hannick L."/>
            <person name="Shallom J."/>
            <person name="Hou L."/>
            <person name="Djikeng A."/>
            <person name="Feldblyum T."/>
            <person name="Hostetler J."/>
            <person name="Johnson J."/>
            <person name="Jones K."/>
            <person name="Koo H.L."/>
            <person name="Larkin C."/>
            <person name="Pai G."/>
            <person name="Peterson J."/>
            <person name="Khalak H.G."/>
            <person name="Salzberg S."/>
            <person name="Simpson A.J."/>
            <person name="Tallon L."/>
            <person name="Van Aken S."/>
            <person name="Wanless D."/>
            <person name="White O."/>
            <person name="Wortman J."/>
            <person name="Fraser C.M."/>
            <person name="El-Sayed N.M.A."/>
        </authorList>
    </citation>
    <scope>NUCLEOTIDE SEQUENCE</scope>
    <source>
        <strain evidence="9">GUTat10.1</strain>
    </source>
</reference>